<evidence type="ECO:0000256" key="1">
    <source>
        <dbReference type="SAM" id="Phobius"/>
    </source>
</evidence>
<name>A0ABY6HZD2_9ARCH</name>
<dbReference type="Proteomes" id="UP001208689">
    <property type="component" value="Chromosome"/>
</dbReference>
<feature type="transmembrane region" description="Helical" evidence="1">
    <location>
        <begin position="108"/>
        <end position="129"/>
    </location>
</feature>
<sequence length="316" mass="36703">MLINVISKPLKLKDTTKKVKMPDHGILRDEELKISNFWHTPEFLLSIIPYLIGLVLIYIEGWTSPQLFLFPIITWFGTIFFCILWIFKVSTQPRTDCVSINPLSSEKLLWYIFLVSSLSQIIILLILGLDAKIHPQLMDNYAHFFILPVILIYCLTWFWVIWFSISGSSTKIQHQIMLDNSDHAQSKAPDIIIATFSTKNRKRYEMILIIGWFIILAITVIDSLFIFLTAGLRGLWRVNISFPIDNDAEVLQVYFSGLIYIVMGLFPFLAGTIEWLIIKKFKTYYKNIVKQLERNQTMLNSSEKATIIHGLKSFKI</sequence>
<evidence type="ECO:0000313" key="2">
    <source>
        <dbReference type="EMBL" id="UYP48237.1"/>
    </source>
</evidence>
<keyword evidence="3" id="KW-1185">Reference proteome</keyword>
<keyword evidence="1" id="KW-0812">Transmembrane</keyword>
<feature type="transmembrane region" description="Helical" evidence="1">
    <location>
        <begin position="207"/>
        <end position="232"/>
    </location>
</feature>
<feature type="transmembrane region" description="Helical" evidence="1">
    <location>
        <begin position="252"/>
        <end position="278"/>
    </location>
</feature>
<organism evidence="2 3">
    <name type="scientific">Candidatus Lokiarchaeum ossiferum</name>
    <dbReference type="NCBI Taxonomy" id="2951803"/>
    <lineage>
        <taxon>Archaea</taxon>
        <taxon>Promethearchaeati</taxon>
        <taxon>Promethearchaeota</taxon>
        <taxon>Promethearchaeia</taxon>
        <taxon>Promethearchaeales</taxon>
        <taxon>Promethearchaeaceae</taxon>
        <taxon>Candidatus Lokiarchaeum</taxon>
    </lineage>
</organism>
<feature type="transmembrane region" description="Helical" evidence="1">
    <location>
        <begin position="43"/>
        <end position="61"/>
    </location>
</feature>
<evidence type="ECO:0000313" key="3">
    <source>
        <dbReference type="Proteomes" id="UP001208689"/>
    </source>
</evidence>
<dbReference type="EMBL" id="CP104013">
    <property type="protein sequence ID" value="UYP48237.1"/>
    <property type="molecule type" value="Genomic_DNA"/>
</dbReference>
<feature type="transmembrane region" description="Helical" evidence="1">
    <location>
        <begin position="67"/>
        <end position="87"/>
    </location>
</feature>
<protein>
    <submittedName>
        <fullName evidence="2">Uncharacterized protein</fullName>
    </submittedName>
</protein>
<accession>A0ABY6HZD2</accession>
<feature type="transmembrane region" description="Helical" evidence="1">
    <location>
        <begin position="141"/>
        <end position="165"/>
    </location>
</feature>
<reference evidence="2" key="1">
    <citation type="submission" date="2022-09" db="EMBL/GenBank/DDBJ databases">
        <title>Actin cytoskeleton and complex cell architecture in an #Asgard archaeon.</title>
        <authorList>
            <person name="Ponce Toledo R.I."/>
            <person name="Schleper C."/>
            <person name="Rodrigues Oliveira T."/>
            <person name="Wollweber F."/>
            <person name="Xu J."/>
            <person name="Rittmann S."/>
            <person name="Klingl A."/>
            <person name="Pilhofer M."/>
        </authorList>
    </citation>
    <scope>NUCLEOTIDE SEQUENCE</scope>
    <source>
        <strain evidence="2">B-35</strain>
    </source>
</reference>
<keyword evidence="1" id="KW-0472">Membrane</keyword>
<keyword evidence="1" id="KW-1133">Transmembrane helix</keyword>
<gene>
    <name evidence="2" type="ORF">NEF87_004522</name>
</gene>
<proteinExistence type="predicted"/>